<dbReference type="AlphaFoldDB" id="A0A1Y5S3E7"/>
<feature type="transmembrane region" description="Helical" evidence="2">
    <location>
        <begin position="59"/>
        <end position="80"/>
    </location>
</feature>
<accession>A0A1Y5S3E7</accession>
<proteinExistence type="predicted"/>
<gene>
    <name evidence="3" type="ORF">OCH7691_01145</name>
</gene>
<feature type="compositionally biased region" description="Basic and acidic residues" evidence="1">
    <location>
        <begin position="163"/>
        <end position="187"/>
    </location>
</feature>
<keyword evidence="2" id="KW-0812">Transmembrane</keyword>
<evidence type="ECO:0000256" key="1">
    <source>
        <dbReference type="SAM" id="MobiDB-lite"/>
    </source>
</evidence>
<feature type="compositionally biased region" description="Basic and acidic residues" evidence="1">
    <location>
        <begin position="143"/>
        <end position="157"/>
    </location>
</feature>
<dbReference type="EMBL" id="FWFR01000001">
    <property type="protein sequence ID" value="SLN31728.1"/>
    <property type="molecule type" value="Genomic_DNA"/>
</dbReference>
<feature type="transmembrane region" description="Helical" evidence="2">
    <location>
        <begin position="26"/>
        <end position="47"/>
    </location>
</feature>
<dbReference type="InParanoid" id="A0A1Y5S3E7"/>
<evidence type="ECO:0000256" key="2">
    <source>
        <dbReference type="SAM" id="Phobius"/>
    </source>
</evidence>
<keyword evidence="2" id="KW-0472">Membrane</keyword>
<organism evidence="3 4">
    <name type="scientific">Oceanibacterium hippocampi</name>
    <dbReference type="NCBI Taxonomy" id="745714"/>
    <lineage>
        <taxon>Bacteria</taxon>
        <taxon>Pseudomonadati</taxon>
        <taxon>Pseudomonadota</taxon>
        <taxon>Alphaproteobacteria</taxon>
        <taxon>Sneathiellales</taxon>
        <taxon>Sneathiellaceae</taxon>
        <taxon>Oceanibacterium</taxon>
    </lineage>
</organism>
<evidence type="ECO:0000313" key="4">
    <source>
        <dbReference type="Proteomes" id="UP000193200"/>
    </source>
</evidence>
<keyword evidence="4" id="KW-1185">Reference proteome</keyword>
<evidence type="ECO:0000313" key="3">
    <source>
        <dbReference type="EMBL" id="SLN31728.1"/>
    </source>
</evidence>
<keyword evidence="2" id="KW-1133">Transmembrane helix</keyword>
<protein>
    <submittedName>
        <fullName evidence="3">Uncharacterized protein</fullName>
    </submittedName>
</protein>
<reference evidence="3 4" key="1">
    <citation type="submission" date="2017-03" db="EMBL/GenBank/DDBJ databases">
        <authorList>
            <person name="Afonso C.L."/>
            <person name="Miller P.J."/>
            <person name="Scott M.A."/>
            <person name="Spackman E."/>
            <person name="Goraichik I."/>
            <person name="Dimitrov K.M."/>
            <person name="Suarez D.L."/>
            <person name="Swayne D.E."/>
        </authorList>
    </citation>
    <scope>NUCLEOTIDE SEQUENCE [LARGE SCALE GENOMIC DNA]</scope>
    <source>
        <strain evidence="3 4">CECT 7691</strain>
    </source>
</reference>
<sequence>MPGGGAGRPRNEPGGDMTFWTLSLRLLASLLVVPLFVLAGAFAFSAVPNVELAPGLTAVHVLWLSALPVLVTGVALFALARGVEAMVRIERIARRFEAGGLALPATAPRAPAPAEPAVARKPVTADNDAEPGRAGPTLRPARLQRDAPDDRDARDLSDDRDDRDDRVGRPLRTERPERSARVERAEPRLIIGRDGG</sequence>
<name>A0A1Y5S3E7_9PROT</name>
<dbReference type="Proteomes" id="UP000193200">
    <property type="component" value="Unassembled WGS sequence"/>
</dbReference>
<feature type="region of interest" description="Disordered" evidence="1">
    <location>
        <begin position="105"/>
        <end position="196"/>
    </location>
</feature>